<feature type="compositionally biased region" description="Low complexity" evidence="6">
    <location>
        <begin position="243"/>
        <end position="255"/>
    </location>
</feature>
<dbReference type="CDD" id="cd19497">
    <property type="entry name" value="RecA-like_ClpX"/>
    <property type="match status" value="1"/>
</dbReference>
<evidence type="ECO:0000256" key="2">
    <source>
        <dbReference type="ARBA" id="ARBA00022741"/>
    </source>
</evidence>
<feature type="region of interest" description="Disordered" evidence="6">
    <location>
        <begin position="57"/>
        <end position="82"/>
    </location>
</feature>
<dbReference type="Proteomes" id="UP000285301">
    <property type="component" value="Unassembled WGS sequence"/>
</dbReference>
<dbReference type="InterPro" id="IPR059188">
    <property type="entry name" value="Znf_CLPX-like"/>
</dbReference>
<dbReference type="GO" id="GO:0008270">
    <property type="term" value="F:zinc ion binding"/>
    <property type="evidence" value="ECO:0007669"/>
    <property type="project" value="InterPro"/>
</dbReference>
<dbReference type="GO" id="GO:0005759">
    <property type="term" value="C:mitochondrial matrix"/>
    <property type="evidence" value="ECO:0007669"/>
    <property type="project" value="TreeGrafter"/>
</dbReference>
<evidence type="ECO:0000313" key="8">
    <source>
        <dbReference type="EMBL" id="RWS03611.1"/>
    </source>
</evidence>
<keyword evidence="3" id="KW-0862">Zinc</keyword>
<dbReference type="GO" id="GO:0005524">
    <property type="term" value="F:ATP binding"/>
    <property type="evidence" value="ECO:0007669"/>
    <property type="project" value="UniProtKB-KW"/>
</dbReference>
<dbReference type="Pfam" id="PF07724">
    <property type="entry name" value="AAA_2"/>
    <property type="match status" value="1"/>
</dbReference>
<evidence type="ECO:0000256" key="3">
    <source>
        <dbReference type="ARBA" id="ARBA00022833"/>
    </source>
</evidence>
<dbReference type="SMART" id="SM00382">
    <property type="entry name" value="AAA"/>
    <property type="match status" value="1"/>
</dbReference>
<dbReference type="FunFam" id="3.40.50.300:FF:000378">
    <property type="entry name" value="ATP-dependent Clp protease ATP-binding subunit clpX-like, mitochondrial"/>
    <property type="match status" value="1"/>
</dbReference>
<dbReference type="AlphaFoldDB" id="A0A443QKU7"/>
<feature type="compositionally biased region" description="Gly residues" evidence="6">
    <location>
        <begin position="68"/>
        <end position="82"/>
    </location>
</feature>
<dbReference type="InterPro" id="IPR003593">
    <property type="entry name" value="AAA+_ATPase"/>
</dbReference>
<dbReference type="PROSITE" id="PS51902">
    <property type="entry name" value="CLPX_ZB"/>
    <property type="match status" value="1"/>
</dbReference>
<dbReference type="FunFam" id="1.10.8.60:FF:000002">
    <property type="entry name" value="ATP-dependent Clp protease ATP-binding subunit ClpX"/>
    <property type="match status" value="1"/>
</dbReference>
<gene>
    <name evidence="8" type="ORF">B4U79_12607</name>
</gene>
<dbReference type="SMART" id="SM01086">
    <property type="entry name" value="ClpB_D2-small"/>
    <property type="match status" value="1"/>
</dbReference>
<dbReference type="NCBIfam" id="TIGR00382">
    <property type="entry name" value="clpX"/>
    <property type="match status" value="1"/>
</dbReference>
<dbReference type="InterPro" id="IPR027417">
    <property type="entry name" value="P-loop_NTPase"/>
</dbReference>
<dbReference type="Pfam" id="PF26040">
    <property type="entry name" value="Zn_ribbon_CLPX_N"/>
    <property type="match status" value="1"/>
</dbReference>
<reference evidence="8 9" key="1">
    <citation type="journal article" date="2018" name="Gigascience">
        <title>Genomes of trombidid mites reveal novel predicted allergens and laterally-transferred genes associated with secondary metabolism.</title>
        <authorList>
            <person name="Dong X."/>
            <person name="Chaisiri K."/>
            <person name="Xia D."/>
            <person name="Armstrong S.D."/>
            <person name="Fang Y."/>
            <person name="Donnelly M.J."/>
            <person name="Kadowaki T."/>
            <person name="McGarry J.W."/>
            <person name="Darby A.C."/>
            <person name="Makepeace B.L."/>
        </authorList>
    </citation>
    <scope>NUCLEOTIDE SEQUENCE [LARGE SCALE GENOMIC DNA]</scope>
    <source>
        <strain evidence="8">UoL-WK</strain>
    </source>
</reference>
<keyword evidence="8" id="KW-0645">Protease</keyword>
<comment type="caution">
    <text evidence="8">The sequence shown here is derived from an EMBL/GenBank/DDBJ whole genome shotgun (WGS) entry which is preliminary data.</text>
</comment>
<feature type="domain" description="ClpX-type ZB" evidence="7">
    <location>
        <begin position="83"/>
        <end position="136"/>
    </location>
</feature>
<dbReference type="InterPro" id="IPR004487">
    <property type="entry name" value="Clp_protease_ATP-bd_su_ClpX"/>
</dbReference>
<proteinExistence type="predicted"/>
<dbReference type="GO" id="GO:0016887">
    <property type="term" value="F:ATP hydrolysis activity"/>
    <property type="evidence" value="ECO:0007669"/>
    <property type="project" value="InterPro"/>
</dbReference>
<protein>
    <submittedName>
        <fullName evidence="8">ATP-dependent Clp protease ATP-binding subunit clpX-like: mitochondrial</fullName>
    </submittedName>
</protein>
<evidence type="ECO:0000259" key="7">
    <source>
        <dbReference type="PROSITE" id="PS51902"/>
    </source>
</evidence>
<keyword evidence="4 8" id="KW-0067">ATP-binding</keyword>
<sequence length="625" mass="68198">MSAIRSGFKLIASNASNRSLYDLSSKRQLLCSAIVSINSVPVYGLKTTTCVSRIASSGSGEGCNELRGSGGSDKGGLGGRNVGGSKGGKDGQLCCPKCGNPCTHVETFVSSTRFVKCEKCHHFFVVLSDIDTKKTLKDARYSPSNEKLNTQRQPPPPPKKIYEYLNKHVVGQEYAKKVLSVAVYNHYKRIYNNIPISTNRNTTKSNEGNIVETHSYGKKKLRIKDLLHVTGLGQSSNALGVGNFPPHNFPNSDSNDNSRRPNRGTDVLNSNTHELKLEKSNILLLGPTGSGKTLLAQTIARCLDVPFAICDCTTLTQAGYVGEDIESVIAKLLQDAGYNVESAQQGIVFLDEVDKIGAVPGIHQLRDVGGEGVQQGMLKMLEGTLVNVPERNARKLRGETIVVDTTNILFVASGAFNGLDRVVSRRKNEKYLGFGAPVSESLGRRAASAADVANNYSSNSAAEDLAEKDALLKSVEARDLIEFGMIPEFVGRFPIVVPFHSLTEEMLMQILTEPQNALVPQFQMLFNMDRVELSFHPEALRRIAKSAMERKTGARGLRAIIENILLEPMFEIPESNICSVHVTEEVVLGKSSPIYVRSTTNNEKNTVSSNQEEYDQNSATRAVNN</sequence>
<dbReference type="SUPFAM" id="SSF52540">
    <property type="entry name" value="P-loop containing nucleoside triphosphate hydrolases"/>
    <property type="match status" value="1"/>
</dbReference>
<dbReference type="GO" id="GO:0051603">
    <property type="term" value="P:proteolysis involved in protein catabolic process"/>
    <property type="evidence" value="ECO:0007669"/>
    <property type="project" value="TreeGrafter"/>
</dbReference>
<dbReference type="GO" id="GO:0008233">
    <property type="term" value="F:peptidase activity"/>
    <property type="evidence" value="ECO:0007669"/>
    <property type="project" value="UniProtKB-KW"/>
</dbReference>
<name>A0A443QKU7_9ACAR</name>
<dbReference type="InterPro" id="IPR059067">
    <property type="entry name" value="Znf_ribbon_CLPX-like"/>
</dbReference>
<accession>A0A443QKU7</accession>
<evidence type="ECO:0000256" key="6">
    <source>
        <dbReference type="SAM" id="MobiDB-lite"/>
    </source>
</evidence>
<dbReference type="GO" id="GO:0046983">
    <property type="term" value="F:protein dimerization activity"/>
    <property type="evidence" value="ECO:0007669"/>
    <property type="project" value="InterPro"/>
</dbReference>
<keyword evidence="2" id="KW-0547">Nucleotide-binding</keyword>
<evidence type="ECO:0000313" key="9">
    <source>
        <dbReference type="Proteomes" id="UP000285301"/>
    </source>
</evidence>
<dbReference type="Pfam" id="PF10431">
    <property type="entry name" value="ClpB_D2-small"/>
    <property type="match status" value="1"/>
</dbReference>
<evidence type="ECO:0000256" key="5">
    <source>
        <dbReference type="ARBA" id="ARBA00023186"/>
    </source>
</evidence>
<feature type="region of interest" description="Disordered" evidence="6">
    <location>
        <begin position="237"/>
        <end position="267"/>
    </location>
</feature>
<dbReference type="Gene3D" id="1.10.8.60">
    <property type="match status" value="1"/>
</dbReference>
<keyword evidence="5" id="KW-0143">Chaperone</keyword>
<dbReference type="GO" id="GO:0140662">
    <property type="term" value="F:ATP-dependent protein folding chaperone"/>
    <property type="evidence" value="ECO:0007669"/>
    <property type="project" value="InterPro"/>
</dbReference>
<dbReference type="InterPro" id="IPR003959">
    <property type="entry name" value="ATPase_AAA_core"/>
</dbReference>
<dbReference type="STRING" id="1965070.A0A443QKU7"/>
<keyword evidence="1" id="KW-0479">Metal-binding</keyword>
<keyword evidence="9" id="KW-1185">Reference proteome</keyword>
<dbReference type="GO" id="GO:0051082">
    <property type="term" value="F:unfolded protein binding"/>
    <property type="evidence" value="ECO:0007669"/>
    <property type="project" value="InterPro"/>
</dbReference>
<feature type="region of interest" description="Disordered" evidence="6">
    <location>
        <begin position="600"/>
        <end position="625"/>
    </location>
</feature>
<evidence type="ECO:0000256" key="1">
    <source>
        <dbReference type="ARBA" id="ARBA00022723"/>
    </source>
</evidence>
<keyword evidence="8" id="KW-0378">Hydrolase</keyword>
<dbReference type="EMBL" id="NCKU01006336">
    <property type="protein sequence ID" value="RWS03611.1"/>
    <property type="molecule type" value="Genomic_DNA"/>
</dbReference>
<dbReference type="PANTHER" id="PTHR48102:SF7">
    <property type="entry name" value="ATP-DEPENDENT CLP PROTEASE ATP-BINDING SUBUNIT CLPX-LIKE, MITOCHONDRIAL"/>
    <property type="match status" value="1"/>
</dbReference>
<dbReference type="NCBIfam" id="NF003745">
    <property type="entry name" value="PRK05342.1"/>
    <property type="match status" value="1"/>
</dbReference>
<dbReference type="OrthoDB" id="1721884at2759"/>
<dbReference type="Gene3D" id="3.40.50.300">
    <property type="entry name" value="P-loop containing nucleotide triphosphate hydrolases"/>
    <property type="match status" value="1"/>
</dbReference>
<evidence type="ECO:0000256" key="4">
    <source>
        <dbReference type="ARBA" id="ARBA00022840"/>
    </source>
</evidence>
<dbReference type="PANTHER" id="PTHR48102">
    <property type="entry name" value="ATP-DEPENDENT CLP PROTEASE ATP-BINDING SUBUNIT CLPX-LIKE, MITOCHONDRIAL-RELATED"/>
    <property type="match status" value="1"/>
</dbReference>
<dbReference type="InterPro" id="IPR050052">
    <property type="entry name" value="ATP-dep_Clp_protease_ClpX"/>
</dbReference>
<organism evidence="8 9">
    <name type="scientific">Dinothrombium tinctorium</name>
    <dbReference type="NCBI Taxonomy" id="1965070"/>
    <lineage>
        <taxon>Eukaryota</taxon>
        <taxon>Metazoa</taxon>
        <taxon>Ecdysozoa</taxon>
        <taxon>Arthropoda</taxon>
        <taxon>Chelicerata</taxon>
        <taxon>Arachnida</taxon>
        <taxon>Acari</taxon>
        <taxon>Acariformes</taxon>
        <taxon>Trombidiformes</taxon>
        <taxon>Prostigmata</taxon>
        <taxon>Anystina</taxon>
        <taxon>Parasitengona</taxon>
        <taxon>Trombidioidea</taxon>
        <taxon>Trombidiidae</taxon>
        <taxon>Dinothrombium</taxon>
    </lineage>
</organism>
<dbReference type="InterPro" id="IPR019489">
    <property type="entry name" value="Clp_ATPase_C"/>
</dbReference>